<keyword evidence="3" id="KW-1185">Reference proteome</keyword>
<proteinExistence type="predicted"/>
<evidence type="ECO:0000313" key="3">
    <source>
        <dbReference type="Proteomes" id="UP000692954"/>
    </source>
</evidence>
<feature type="region of interest" description="Disordered" evidence="1">
    <location>
        <begin position="201"/>
        <end position="444"/>
    </location>
</feature>
<feature type="region of interest" description="Disordered" evidence="1">
    <location>
        <begin position="469"/>
        <end position="529"/>
    </location>
</feature>
<feature type="region of interest" description="Disordered" evidence="1">
    <location>
        <begin position="542"/>
        <end position="567"/>
    </location>
</feature>
<dbReference type="EMBL" id="CAJJDN010000035">
    <property type="protein sequence ID" value="CAD8076988.1"/>
    <property type="molecule type" value="Genomic_DNA"/>
</dbReference>
<feature type="compositionally biased region" description="Low complexity" evidence="1">
    <location>
        <begin position="423"/>
        <end position="442"/>
    </location>
</feature>
<dbReference type="Proteomes" id="UP000692954">
    <property type="component" value="Unassembled WGS sequence"/>
</dbReference>
<evidence type="ECO:0000313" key="2">
    <source>
        <dbReference type="EMBL" id="CAD8076988.1"/>
    </source>
</evidence>
<protein>
    <submittedName>
        <fullName evidence="2">Uncharacterized protein</fullName>
    </submittedName>
</protein>
<accession>A0A8S1M8N7</accession>
<feature type="compositionally biased region" description="Low complexity" evidence="1">
    <location>
        <begin position="477"/>
        <end position="523"/>
    </location>
</feature>
<feature type="compositionally biased region" description="Polar residues" evidence="1">
    <location>
        <begin position="371"/>
        <end position="388"/>
    </location>
</feature>
<comment type="caution">
    <text evidence="2">The sequence shown here is derived from an EMBL/GenBank/DDBJ whole genome shotgun (WGS) entry which is preliminary data.</text>
</comment>
<organism evidence="2 3">
    <name type="scientific">Paramecium sonneborni</name>
    <dbReference type="NCBI Taxonomy" id="65129"/>
    <lineage>
        <taxon>Eukaryota</taxon>
        <taxon>Sar</taxon>
        <taxon>Alveolata</taxon>
        <taxon>Ciliophora</taxon>
        <taxon>Intramacronucleata</taxon>
        <taxon>Oligohymenophorea</taxon>
        <taxon>Peniculida</taxon>
        <taxon>Parameciidae</taxon>
        <taxon>Paramecium</taxon>
    </lineage>
</organism>
<feature type="compositionally biased region" description="Low complexity" evidence="1">
    <location>
        <begin position="395"/>
        <end position="414"/>
    </location>
</feature>
<feature type="compositionally biased region" description="Gly residues" evidence="1">
    <location>
        <begin position="225"/>
        <end position="243"/>
    </location>
</feature>
<dbReference type="OrthoDB" id="310155at2759"/>
<feature type="compositionally biased region" description="Low complexity" evidence="1">
    <location>
        <begin position="244"/>
        <end position="370"/>
    </location>
</feature>
<gene>
    <name evidence="2" type="ORF">PSON_ATCC_30995.1.T0350269</name>
</gene>
<feature type="compositionally biased region" description="Polar residues" evidence="1">
    <location>
        <begin position="546"/>
        <end position="561"/>
    </location>
</feature>
<name>A0A8S1M8N7_9CILI</name>
<sequence length="652" mass="74278">MNLFKSKKKEEPKKKLTFTIDKLNILFMTAKEYINHDKQKKTNEAMQQENKLISMLKAPQRNRKDEEVQIIRIVNLINTIEAYEKAIIQIGNIDQFKSQIVSSQGDTNKVLQFMPYIASVCYYIENTGDIRGAGDLKEKMNEYYGCDIANTFERAVDPNAKLLFGVLNLQSPSVQKYAQDFSKKYQFLDVPGLNYQLQQSQQSLNPNQYPQNPLGGSSQNFPQQGGSGYPQQGGGYPQQGGGYTQQKGAYPQQGGIYPQQGGYPQQQGGYPQQQGGYPQQQGGYPQQQGGYPQQQGGYPQQQGGYPSQQGGYPQQQSGYPQQQGGYPQQGSSYPQQGGGQAQQNMGYQQQQQINQSQQQSNYQYSQNNQQTISQNNCFPNYQQQSSNPFEPINRNSQQNLYQNNPNQYQPQISQPKIGMQQKQDSNYNYPQQQQQSVYNKQNDLSQQQQFEDPFAILNQINSQKMVDLPPVNQNSIKQPNDLQQPNNNLNQQPNNLLNQQPNNSQKQQPDNSLNQQLNNPLNQSRDDGLQNLNKQTSIKENENEKFISQSPQNQNDVTNIGGNRDSKFIQNDQKLHGTQLSDPLSSQRIFETTTIDQDMEYSQPIYQEAQPQENKIINHDLRSLEILHKFKSGFGQSIEESLRQLQKVCLSI</sequence>
<reference evidence="2" key="1">
    <citation type="submission" date="2021-01" db="EMBL/GenBank/DDBJ databases">
        <authorList>
            <consortium name="Genoscope - CEA"/>
            <person name="William W."/>
        </authorList>
    </citation>
    <scope>NUCLEOTIDE SEQUENCE</scope>
</reference>
<evidence type="ECO:0000256" key="1">
    <source>
        <dbReference type="SAM" id="MobiDB-lite"/>
    </source>
</evidence>
<feature type="compositionally biased region" description="Low complexity" evidence="1">
    <location>
        <begin position="201"/>
        <end position="215"/>
    </location>
</feature>
<dbReference type="AlphaFoldDB" id="A0A8S1M8N7"/>